<dbReference type="PANTHER" id="PTHR23028">
    <property type="entry name" value="ACETYLTRANSFERASE"/>
    <property type="match status" value="1"/>
</dbReference>
<evidence type="ECO:0000259" key="2">
    <source>
        <dbReference type="Pfam" id="PF01757"/>
    </source>
</evidence>
<feature type="transmembrane region" description="Helical" evidence="1">
    <location>
        <begin position="161"/>
        <end position="182"/>
    </location>
</feature>
<feature type="transmembrane region" description="Helical" evidence="1">
    <location>
        <begin position="107"/>
        <end position="125"/>
    </location>
</feature>
<evidence type="ECO:0000313" key="4">
    <source>
        <dbReference type="Proteomes" id="UP000523079"/>
    </source>
</evidence>
<keyword evidence="1" id="KW-1133">Transmembrane helix</keyword>
<keyword evidence="1" id="KW-0472">Membrane</keyword>
<feature type="transmembrane region" description="Helical" evidence="1">
    <location>
        <begin position="281"/>
        <end position="299"/>
    </location>
</feature>
<name>A0A7W3P6Q4_9ACTN</name>
<feature type="transmembrane region" description="Helical" evidence="1">
    <location>
        <begin position="189"/>
        <end position="208"/>
    </location>
</feature>
<dbReference type="InterPro" id="IPR050879">
    <property type="entry name" value="Acyltransferase_3"/>
</dbReference>
<evidence type="ECO:0000313" key="3">
    <source>
        <dbReference type="EMBL" id="MBA8795192.1"/>
    </source>
</evidence>
<dbReference type="GO" id="GO:0000271">
    <property type="term" value="P:polysaccharide biosynthetic process"/>
    <property type="evidence" value="ECO:0007669"/>
    <property type="project" value="TreeGrafter"/>
</dbReference>
<dbReference type="Proteomes" id="UP000523079">
    <property type="component" value="Unassembled WGS sequence"/>
</dbReference>
<dbReference type="GO" id="GO:0016020">
    <property type="term" value="C:membrane"/>
    <property type="evidence" value="ECO:0007669"/>
    <property type="project" value="TreeGrafter"/>
</dbReference>
<keyword evidence="1" id="KW-0812">Transmembrane</keyword>
<dbReference type="RefSeq" id="WP_182560781.1">
    <property type="nucleotide sequence ID" value="NZ_JACGWT010000004.1"/>
</dbReference>
<proteinExistence type="predicted"/>
<feature type="transmembrane region" description="Helical" evidence="1">
    <location>
        <begin position="349"/>
        <end position="373"/>
    </location>
</feature>
<feature type="transmembrane region" description="Helical" evidence="1">
    <location>
        <begin position="394"/>
        <end position="414"/>
    </location>
</feature>
<feature type="transmembrane region" description="Helical" evidence="1">
    <location>
        <begin position="320"/>
        <end position="337"/>
    </location>
</feature>
<gene>
    <name evidence="3" type="ORF">FHX74_002820</name>
</gene>
<dbReference type="GO" id="GO:0016747">
    <property type="term" value="F:acyltransferase activity, transferring groups other than amino-acyl groups"/>
    <property type="evidence" value="ECO:0007669"/>
    <property type="project" value="InterPro"/>
</dbReference>
<organism evidence="3 4">
    <name type="scientific">Microlunatus kandeliicorticis</name>
    <dbReference type="NCBI Taxonomy" id="1759536"/>
    <lineage>
        <taxon>Bacteria</taxon>
        <taxon>Bacillati</taxon>
        <taxon>Actinomycetota</taxon>
        <taxon>Actinomycetes</taxon>
        <taxon>Propionibacteriales</taxon>
        <taxon>Propionibacteriaceae</taxon>
        <taxon>Microlunatus</taxon>
    </lineage>
</organism>
<feature type="transmembrane region" description="Helical" evidence="1">
    <location>
        <begin position="65"/>
        <end position="86"/>
    </location>
</feature>
<feature type="transmembrane region" description="Helical" evidence="1">
    <location>
        <begin position="33"/>
        <end position="53"/>
    </location>
</feature>
<feature type="transmembrane region" description="Helical" evidence="1">
    <location>
        <begin position="243"/>
        <end position="261"/>
    </location>
</feature>
<protein>
    <submittedName>
        <fullName evidence="3">Peptidoglycan/LPS O-acetylase OafA/YrhL</fullName>
    </submittedName>
</protein>
<dbReference type="PANTHER" id="PTHR23028:SF53">
    <property type="entry name" value="ACYL_TRANSF_3 DOMAIN-CONTAINING PROTEIN"/>
    <property type="match status" value="1"/>
</dbReference>
<accession>A0A7W3P6Q4</accession>
<reference evidence="3 4" key="1">
    <citation type="submission" date="2020-07" db="EMBL/GenBank/DDBJ databases">
        <title>Sequencing the genomes of 1000 actinobacteria strains.</title>
        <authorList>
            <person name="Klenk H.-P."/>
        </authorList>
    </citation>
    <scope>NUCLEOTIDE SEQUENCE [LARGE SCALE GENOMIC DNA]</scope>
    <source>
        <strain evidence="3 4">DSM 100723</strain>
    </source>
</reference>
<comment type="caution">
    <text evidence="3">The sequence shown here is derived from an EMBL/GenBank/DDBJ whole genome shotgun (WGS) entry which is preliminary data.</text>
</comment>
<feature type="transmembrane region" description="Helical" evidence="1">
    <location>
        <begin position="214"/>
        <end position="231"/>
    </location>
</feature>
<dbReference type="Pfam" id="PF01757">
    <property type="entry name" value="Acyl_transf_3"/>
    <property type="match status" value="1"/>
</dbReference>
<feature type="domain" description="Acyltransferase 3" evidence="2">
    <location>
        <begin position="30"/>
        <end position="365"/>
    </location>
</feature>
<sequence>MTTVSARLKVSSRLKRLYELDDHRDRILPMEGLRGLAVLLVFCVHIRLFNVWVRPDAGIEVPINVGWQLGQSGVDLFFVLSGYLIYGAVIRRPIRYDRFLTRRVQRIYPVFLVMFAAYVVLDLVLPDSHRIPSGVLPAIGYLAENLALLPGILPITPLLTVAWSLSFEFCYYLLIPVAVLALRMRAWRPWARIAFFAGVSVLMFVLGWAGHADLIRMAMFLAGVIVFEILNGFGWRPTPRWELLAVVVAVLALGCLTLFEVDPRGGPGLLGLPGAVAATDRLLVLFVAFGLLCLVGFHAQGPLRRVLVWTPLRWLGNMSYSFYLVHSLVLKALAMVLGRVLPAQPQSPVVYVGLFVVAFATAWVASSALYGLVERPFSLGRAARRARRSTAAAVALLPAAVVPAVLPAVAPVAADEVAPG</sequence>
<dbReference type="AlphaFoldDB" id="A0A7W3P6Q4"/>
<evidence type="ECO:0000256" key="1">
    <source>
        <dbReference type="SAM" id="Phobius"/>
    </source>
</evidence>
<keyword evidence="4" id="KW-1185">Reference proteome</keyword>
<dbReference type="InterPro" id="IPR002656">
    <property type="entry name" value="Acyl_transf_3_dom"/>
</dbReference>
<dbReference type="EMBL" id="JACGWT010000004">
    <property type="protein sequence ID" value="MBA8795192.1"/>
    <property type="molecule type" value="Genomic_DNA"/>
</dbReference>